<proteinExistence type="predicted"/>
<gene>
    <name evidence="2" type="ORF">DY367_06135</name>
</gene>
<accession>A0A424WHJ4</accession>
<feature type="transmembrane region" description="Helical" evidence="1">
    <location>
        <begin position="60"/>
        <end position="80"/>
    </location>
</feature>
<evidence type="ECO:0000313" key="3">
    <source>
        <dbReference type="Proteomes" id="UP000285324"/>
    </source>
</evidence>
<keyword evidence="1" id="KW-1133">Transmembrane helix</keyword>
<feature type="transmembrane region" description="Helical" evidence="1">
    <location>
        <begin position="86"/>
        <end position="107"/>
    </location>
</feature>
<protein>
    <submittedName>
        <fullName evidence="2">Uncharacterized protein</fullName>
    </submittedName>
</protein>
<dbReference type="RefSeq" id="WP_124260346.1">
    <property type="nucleotide sequence ID" value="NZ_CP061008.1"/>
</dbReference>
<dbReference type="AlphaFoldDB" id="A0A424WHJ4"/>
<sequence length="109" mass="12387">MRTNKESGFIRTDYALDITIPSAGYLAEFNTGRFSTRKLMRKPEFALHDVRCAFLKKWRAFVLVLLIVLTAAFSCILYFHESQRGELAALALGGTLIGMLFVGFFVCRR</sequence>
<name>A0A424WHJ4_ALCXX</name>
<keyword evidence="1" id="KW-0472">Membrane</keyword>
<dbReference type="EMBL" id="QVXO01000006">
    <property type="protein sequence ID" value="RPJ92697.1"/>
    <property type="molecule type" value="Genomic_DNA"/>
</dbReference>
<keyword evidence="1" id="KW-0812">Transmembrane</keyword>
<reference evidence="2 3" key="1">
    <citation type="submission" date="2018-08" db="EMBL/GenBank/DDBJ databases">
        <title>Achromobacter xylosoxidans Genome sequencing and assembly.</title>
        <authorList>
            <person name="Wang R."/>
            <person name="Rensing C."/>
            <person name="Li Y."/>
        </authorList>
    </citation>
    <scope>NUCLEOTIDE SEQUENCE [LARGE SCALE GENOMIC DNA]</scope>
    <source>
        <strain evidence="2 3">GD003A</strain>
    </source>
</reference>
<organism evidence="2 3">
    <name type="scientific">Alcaligenes xylosoxydans xylosoxydans</name>
    <name type="common">Achromobacter xylosoxidans</name>
    <dbReference type="NCBI Taxonomy" id="85698"/>
    <lineage>
        <taxon>Bacteria</taxon>
        <taxon>Pseudomonadati</taxon>
        <taxon>Pseudomonadota</taxon>
        <taxon>Betaproteobacteria</taxon>
        <taxon>Burkholderiales</taxon>
        <taxon>Alcaligenaceae</taxon>
        <taxon>Achromobacter</taxon>
    </lineage>
</organism>
<comment type="caution">
    <text evidence="2">The sequence shown here is derived from an EMBL/GenBank/DDBJ whole genome shotgun (WGS) entry which is preliminary data.</text>
</comment>
<evidence type="ECO:0000256" key="1">
    <source>
        <dbReference type="SAM" id="Phobius"/>
    </source>
</evidence>
<dbReference type="Proteomes" id="UP000285324">
    <property type="component" value="Unassembled WGS sequence"/>
</dbReference>
<evidence type="ECO:0000313" key="2">
    <source>
        <dbReference type="EMBL" id="RPJ92697.1"/>
    </source>
</evidence>